<accession>A0A1F4ZR35</accession>
<evidence type="ECO:0000313" key="2">
    <source>
        <dbReference type="Proteomes" id="UP000176424"/>
    </source>
</evidence>
<evidence type="ECO:0008006" key="3">
    <source>
        <dbReference type="Google" id="ProtNLM"/>
    </source>
</evidence>
<evidence type="ECO:0000313" key="1">
    <source>
        <dbReference type="EMBL" id="OGD08831.1"/>
    </source>
</evidence>
<dbReference type="STRING" id="1797263.A2397_05295"/>
<name>A0A1F4ZR35_9BACT</name>
<dbReference type="AlphaFoldDB" id="A0A1F4ZR35"/>
<gene>
    <name evidence="1" type="ORF">A2397_05295</name>
</gene>
<reference evidence="1 2" key="1">
    <citation type="journal article" date="2016" name="Nat. Commun.">
        <title>Thousands of microbial genomes shed light on interconnected biogeochemical processes in an aquifer system.</title>
        <authorList>
            <person name="Anantharaman K."/>
            <person name="Brown C.T."/>
            <person name="Hug L.A."/>
            <person name="Sharon I."/>
            <person name="Castelle C.J."/>
            <person name="Probst A.J."/>
            <person name="Thomas B.C."/>
            <person name="Singh A."/>
            <person name="Wilkins M.J."/>
            <person name="Karaoz U."/>
            <person name="Brodie E.L."/>
            <person name="Williams K.H."/>
            <person name="Hubbard S.S."/>
            <person name="Banfield J.F."/>
        </authorList>
    </citation>
    <scope>NUCLEOTIDE SEQUENCE [LARGE SCALE GENOMIC DNA]</scope>
</reference>
<proteinExistence type="predicted"/>
<sequence length="96" mass="10502">MQQLFKTRCTGGHLVVYDDRVAIELKALGVDNSKTLFYKNISGVELKVQAVKIPFISGGAAKIIIHSTGDQKLEGGFIKVDDAKKARELIESKLAQ</sequence>
<dbReference type="Proteomes" id="UP000176424">
    <property type="component" value="Unassembled WGS sequence"/>
</dbReference>
<protein>
    <recommendedName>
        <fullName evidence="3">DUF4429 domain-containing protein</fullName>
    </recommendedName>
</protein>
<dbReference type="EMBL" id="MEXR01000048">
    <property type="protein sequence ID" value="OGD08831.1"/>
    <property type="molecule type" value="Genomic_DNA"/>
</dbReference>
<organism evidence="1 2">
    <name type="scientific">Candidatus Amesbacteria bacterium RIFOXYB1_FULL_44_23</name>
    <dbReference type="NCBI Taxonomy" id="1797263"/>
    <lineage>
        <taxon>Bacteria</taxon>
        <taxon>Candidatus Amesiibacteriota</taxon>
    </lineage>
</organism>
<comment type="caution">
    <text evidence="1">The sequence shown here is derived from an EMBL/GenBank/DDBJ whole genome shotgun (WGS) entry which is preliminary data.</text>
</comment>